<dbReference type="RefSeq" id="WP_002637918.1">
    <property type="nucleotide sequence ID" value="NZ_CP012109.1"/>
</dbReference>
<reference evidence="2 3" key="1">
    <citation type="journal article" date="2016" name="PLoS ONE">
        <title>Complete Genome Sequence and Comparative Genomics of a Novel Myxobacterium Myxococcus hansupus.</title>
        <authorList>
            <person name="Sharma G."/>
            <person name="Narwani T."/>
            <person name="Subramanian S."/>
        </authorList>
    </citation>
    <scope>NUCLEOTIDE SEQUENCE [LARGE SCALE GENOMIC DNA]</scope>
    <source>
        <strain evidence="3">mixupus</strain>
    </source>
</reference>
<sequence>MQQPKKRATLMNDAHGLETPRKAAPRPVGMQEMGPNLYEQLRRALVELTPVSSH</sequence>
<evidence type="ECO:0000313" key="2">
    <source>
        <dbReference type="EMBL" id="AKQ64275.1"/>
    </source>
</evidence>
<keyword evidence="3" id="KW-1185">Reference proteome</keyword>
<accession>A0A0H4WSD8</accession>
<name>A0A0H4WSD8_9BACT</name>
<gene>
    <name evidence="2" type="ORF">A176_001187</name>
</gene>
<proteinExistence type="predicted"/>
<dbReference type="PATRIC" id="fig|1297742.4.peg.1205"/>
<protein>
    <submittedName>
        <fullName evidence="2">Uncharacterized protein</fullName>
    </submittedName>
</protein>
<organism evidence="2 3">
    <name type="scientific">Pseudomyxococcus hansupus</name>
    <dbReference type="NCBI Taxonomy" id="1297742"/>
    <lineage>
        <taxon>Bacteria</taxon>
        <taxon>Pseudomonadati</taxon>
        <taxon>Myxococcota</taxon>
        <taxon>Myxococcia</taxon>
        <taxon>Myxococcales</taxon>
        <taxon>Cystobacterineae</taxon>
        <taxon>Myxococcaceae</taxon>
        <taxon>Pseudomyxococcus</taxon>
    </lineage>
</organism>
<dbReference type="AlphaFoldDB" id="A0A0H4WSD8"/>
<feature type="region of interest" description="Disordered" evidence="1">
    <location>
        <begin position="1"/>
        <end position="32"/>
    </location>
</feature>
<evidence type="ECO:0000313" key="3">
    <source>
        <dbReference type="Proteomes" id="UP000009026"/>
    </source>
</evidence>
<dbReference type="KEGG" id="mym:A176_001187"/>
<dbReference type="EMBL" id="CP012109">
    <property type="protein sequence ID" value="AKQ64275.1"/>
    <property type="molecule type" value="Genomic_DNA"/>
</dbReference>
<evidence type="ECO:0000256" key="1">
    <source>
        <dbReference type="SAM" id="MobiDB-lite"/>
    </source>
</evidence>
<dbReference type="Proteomes" id="UP000009026">
    <property type="component" value="Chromosome"/>
</dbReference>